<reference evidence="1" key="1">
    <citation type="submission" date="2014-09" db="EMBL/GenBank/DDBJ databases">
        <authorList>
            <person name="Magalhaes I.L.F."/>
            <person name="Oliveira U."/>
            <person name="Santos F.R."/>
            <person name="Vidigal T.H.D.A."/>
            <person name="Brescovit A.D."/>
            <person name="Santos A.J."/>
        </authorList>
    </citation>
    <scope>NUCLEOTIDE SEQUENCE</scope>
    <source>
        <tissue evidence="1">Shoot tissue taken approximately 20 cm above the soil surface</tissue>
    </source>
</reference>
<sequence length="25" mass="2844">MVDQRSSPMLFSSYQHQVELMASAT</sequence>
<dbReference type="AlphaFoldDB" id="A0A0A9ALQ5"/>
<dbReference type="EMBL" id="GBRH01247082">
    <property type="protein sequence ID" value="JAD50813.1"/>
    <property type="molecule type" value="Transcribed_RNA"/>
</dbReference>
<organism evidence="1">
    <name type="scientific">Arundo donax</name>
    <name type="common">Giant reed</name>
    <name type="synonym">Donax arundinaceus</name>
    <dbReference type="NCBI Taxonomy" id="35708"/>
    <lineage>
        <taxon>Eukaryota</taxon>
        <taxon>Viridiplantae</taxon>
        <taxon>Streptophyta</taxon>
        <taxon>Embryophyta</taxon>
        <taxon>Tracheophyta</taxon>
        <taxon>Spermatophyta</taxon>
        <taxon>Magnoliopsida</taxon>
        <taxon>Liliopsida</taxon>
        <taxon>Poales</taxon>
        <taxon>Poaceae</taxon>
        <taxon>PACMAD clade</taxon>
        <taxon>Arundinoideae</taxon>
        <taxon>Arundineae</taxon>
        <taxon>Arundo</taxon>
    </lineage>
</organism>
<proteinExistence type="predicted"/>
<accession>A0A0A9ALQ5</accession>
<evidence type="ECO:0000313" key="1">
    <source>
        <dbReference type="EMBL" id="JAD50813.1"/>
    </source>
</evidence>
<reference evidence="1" key="2">
    <citation type="journal article" date="2015" name="Data Brief">
        <title>Shoot transcriptome of the giant reed, Arundo donax.</title>
        <authorList>
            <person name="Barrero R.A."/>
            <person name="Guerrero F.D."/>
            <person name="Moolhuijzen P."/>
            <person name="Goolsby J.A."/>
            <person name="Tidwell J."/>
            <person name="Bellgard S.E."/>
            <person name="Bellgard M.I."/>
        </authorList>
    </citation>
    <scope>NUCLEOTIDE SEQUENCE</scope>
    <source>
        <tissue evidence="1">Shoot tissue taken approximately 20 cm above the soil surface</tissue>
    </source>
</reference>
<protein>
    <submittedName>
        <fullName evidence="1">Uncharacterized protein</fullName>
    </submittedName>
</protein>
<name>A0A0A9ALQ5_ARUDO</name>